<dbReference type="Gene3D" id="3.30.200.20">
    <property type="entry name" value="Phosphorylase Kinase, domain 1"/>
    <property type="match status" value="1"/>
</dbReference>
<dbReference type="SMART" id="SM00220">
    <property type="entry name" value="S_TKc"/>
    <property type="match status" value="1"/>
</dbReference>
<keyword evidence="3 8" id="KW-0418">Kinase</keyword>
<proteinExistence type="predicted"/>
<dbReference type="InterPro" id="IPR017441">
    <property type="entry name" value="Protein_kinase_ATP_BS"/>
</dbReference>
<feature type="compositionally biased region" description="Basic and acidic residues" evidence="6">
    <location>
        <begin position="304"/>
        <end position="330"/>
    </location>
</feature>
<dbReference type="InterPro" id="IPR008271">
    <property type="entry name" value="Ser/Thr_kinase_AS"/>
</dbReference>
<evidence type="ECO:0000256" key="5">
    <source>
        <dbReference type="PROSITE-ProRule" id="PRU10141"/>
    </source>
</evidence>
<dbReference type="CDD" id="cd14014">
    <property type="entry name" value="STKc_PknB_like"/>
    <property type="match status" value="1"/>
</dbReference>
<keyword evidence="2 5" id="KW-0547">Nucleotide-binding</keyword>
<gene>
    <name evidence="8" type="ORF">J5X75_29365</name>
</gene>
<dbReference type="PROSITE" id="PS00108">
    <property type="entry name" value="PROTEIN_KINASE_ST"/>
    <property type="match status" value="1"/>
</dbReference>
<sequence>MEALLTEDPQQVGPYKIVGRLGAGGMGQVFLGVSPTADRVAVKVIKSQLLDDTDFRERFALEVVNLKTVYGARVARFEGAGLDDEPPWLAVEYIEGPTLKRHVERSGTLDVTLAAMLGAQLADGLGKIHEAGVLHRDLKPQNILLGKDGPKVIDFGLAKVLLDPDHQVTEPGHWIGTLAYMSPEQVRAENDLDASTDVYALGATLAYAVTGRLLYPGPGGIVMAHRISDPVIQPDLTGAPPELVPLLGLMLAHEPTARPGVKVVHDQLIALAKASGQSVPAIRRRLIKATFDAPPPIVVPPELSDPRADPEDAGDRPDPATEPPKPKPAEVDVSWLADELRTAYARDAAF</sequence>
<protein>
    <submittedName>
        <fullName evidence="8">Serine/threonine protein kinase</fullName>
    </submittedName>
</protein>
<evidence type="ECO:0000313" key="9">
    <source>
        <dbReference type="Proteomes" id="UP000679690"/>
    </source>
</evidence>
<dbReference type="GO" id="GO:0004674">
    <property type="term" value="F:protein serine/threonine kinase activity"/>
    <property type="evidence" value="ECO:0007669"/>
    <property type="project" value="UniProtKB-KW"/>
</dbReference>
<dbReference type="PANTHER" id="PTHR43289">
    <property type="entry name" value="MITOGEN-ACTIVATED PROTEIN KINASE KINASE KINASE 20-RELATED"/>
    <property type="match status" value="1"/>
</dbReference>
<dbReference type="InterPro" id="IPR000719">
    <property type="entry name" value="Prot_kinase_dom"/>
</dbReference>
<feature type="region of interest" description="Disordered" evidence="6">
    <location>
        <begin position="297"/>
        <end position="333"/>
    </location>
</feature>
<dbReference type="PROSITE" id="PS00107">
    <property type="entry name" value="PROTEIN_KINASE_ATP"/>
    <property type="match status" value="1"/>
</dbReference>
<keyword evidence="8" id="KW-0723">Serine/threonine-protein kinase</keyword>
<feature type="domain" description="Protein kinase" evidence="7">
    <location>
        <begin position="15"/>
        <end position="268"/>
    </location>
</feature>
<keyword evidence="1" id="KW-0808">Transferase</keyword>
<evidence type="ECO:0000256" key="6">
    <source>
        <dbReference type="SAM" id="MobiDB-lite"/>
    </source>
</evidence>
<evidence type="ECO:0000256" key="1">
    <source>
        <dbReference type="ARBA" id="ARBA00022679"/>
    </source>
</evidence>
<keyword evidence="4 5" id="KW-0067">ATP-binding</keyword>
<dbReference type="Pfam" id="PF00069">
    <property type="entry name" value="Pkinase"/>
    <property type="match status" value="1"/>
</dbReference>
<dbReference type="SUPFAM" id="SSF56112">
    <property type="entry name" value="Protein kinase-like (PK-like)"/>
    <property type="match status" value="1"/>
</dbReference>
<name>A0ABS3USR9_9ACTN</name>
<evidence type="ECO:0000256" key="2">
    <source>
        <dbReference type="ARBA" id="ARBA00022741"/>
    </source>
</evidence>
<dbReference type="PANTHER" id="PTHR43289:SF34">
    <property type="entry name" value="SERINE_THREONINE-PROTEIN KINASE YBDM-RELATED"/>
    <property type="match status" value="1"/>
</dbReference>
<dbReference type="Gene3D" id="1.10.510.10">
    <property type="entry name" value="Transferase(Phosphotransferase) domain 1"/>
    <property type="match status" value="1"/>
</dbReference>
<evidence type="ECO:0000256" key="3">
    <source>
        <dbReference type="ARBA" id="ARBA00022777"/>
    </source>
</evidence>
<keyword evidence="9" id="KW-1185">Reference proteome</keyword>
<accession>A0ABS3USR9</accession>
<dbReference type="Proteomes" id="UP000679690">
    <property type="component" value="Unassembled WGS sequence"/>
</dbReference>
<organism evidence="8 9">
    <name type="scientific">Actinoplanes flavus</name>
    <dbReference type="NCBI Taxonomy" id="2820290"/>
    <lineage>
        <taxon>Bacteria</taxon>
        <taxon>Bacillati</taxon>
        <taxon>Actinomycetota</taxon>
        <taxon>Actinomycetes</taxon>
        <taxon>Micromonosporales</taxon>
        <taxon>Micromonosporaceae</taxon>
        <taxon>Actinoplanes</taxon>
    </lineage>
</organism>
<dbReference type="RefSeq" id="WP_208470767.1">
    <property type="nucleotide sequence ID" value="NZ_JAGFNS010000022.1"/>
</dbReference>
<evidence type="ECO:0000313" key="8">
    <source>
        <dbReference type="EMBL" id="MBO3741624.1"/>
    </source>
</evidence>
<feature type="binding site" evidence="5">
    <location>
        <position position="43"/>
    </location>
    <ligand>
        <name>ATP</name>
        <dbReference type="ChEBI" id="CHEBI:30616"/>
    </ligand>
</feature>
<dbReference type="InterPro" id="IPR011009">
    <property type="entry name" value="Kinase-like_dom_sf"/>
</dbReference>
<evidence type="ECO:0000259" key="7">
    <source>
        <dbReference type="PROSITE" id="PS50011"/>
    </source>
</evidence>
<dbReference type="EMBL" id="JAGFNS010000022">
    <property type="protein sequence ID" value="MBO3741624.1"/>
    <property type="molecule type" value="Genomic_DNA"/>
</dbReference>
<dbReference type="PROSITE" id="PS50011">
    <property type="entry name" value="PROTEIN_KINASE_DOM"/>
    <property type="match status" value="1"/>
</dbReference>
<reference evidence="8 9" key="1">
    <citation type="submission" date="2021-03" db="EMBL/GenBank/DDBJ databases">
        <title>Actinoplanes flavus sp. nov., a novel actinomycete isolated from Coconut Palm rhizosphere soil.</title>
        <authorList>
            <person name="Luo X."/>
        </authorList>
    </citation>
    <scope>NUCLEOTIDE SEQUENCE [LARGE SCALE GENOMIC DNA]</scope>
    <source>
        <strain evidence="8 9">NEAU-H7</strain>
    </source>
</reference>
<comment type="caution">
    <text evidence="8">The sequence shown here is derived from an EMBL/GenBank/DDBJ whole genome shotgun (WGS) entry which is preliminary data.</text>
</comment>
<evidence type="ECO:0000256" key="4">
    <source>
        <dbReference type="ARBA" id="ARBA00022840"/>
    </source>
</evidence>